<comment type="caution">
    <text evidence="1">The sequence shown here is derived from an EMBL/GenBank/DDBJ whole genome shotgun (WGS) entry which is preliminary data.</text>
</comment>
<accession>A0A854QI78</accession>
<protein>
    <submittedName>
        <fullName evidence="1">Uncharacterized protein</fullName>
    </submittedName>
</protein>
<dbReference type="EMBL" id="AMKT01000056">
    <property type="protein sequence ID" value="OXG18468.1"/>
    <property type="molecule type" value="Genomic_DNA"/>
</dbReference>
<evidence type="ECO:0000313" key="2">
    <source>
        <dbReference type="Proteomes" id="UP000199727"/>
    </source>
</evidence>
<dbReference type="Proteomes" id="UP000199727">
    <property type="component" value="Unassembled WGS sequence"/>
</dbReference>
<evidence type="ECO:0000313" key="1">
    <source>
        <dbReference type="EMBL" id="OXG18468.1"/>
    </source>
</evidence>
<dbReference type="AlphaFoldDB" id="A0A854QI78"/>
<sequence length="218" mass="24676">MLLHIADYFQAIGASLGLIAVCDGTILRRFWLSCGEPSLSLCQYGSADSVKEHCSVYRLWNKCDLQELLGISRRGGLKDSEYAFPGYPNYAISSPLNHQDTLPLNIVDKVIGILATQHSLSSLTANDGESEDDNTLEGDDENHDEVFRTTNITDKRRRWRDVKGNWPPSGRWPIVAMTRVGAIMIRKRVRSEKKRWRVPRVGCLFSKGVTMMKMTSLW</sequence>
<gene>
    <name evidence="1" type="ORF">C361_04593</name>
</gene>
<reference evidence="1 2" key="1">
    <citation type="submission" date="2017-06" db="EMBL/GenBank/DDBJ databases">
        <title>Global population genomics of the pathogenic fungus Cryptococcus neoformans var. grubii.</title>
        <authorList>
            <person name="Cuomo C."/>
            <person name="Litvintseva A."/>
            <person name="Chen Y."/>
            <person name="Young S."/>
            <person name="Zeng Q."/>
            <person name="Chapman S."/>
            <person name="Gujja S."/>
            <person name="Saif S."/>
            <person name="Birren B."/>
        </authorList>
    </citation>
    <scope>NUCLEOTIDE SEQUENCE [LARGE SCALE GENOMIC DNA]</scope>
    <source>
        <strain evidence="1 2">Tu259-1</strain>
    </source>
</reference>
<organism evidence="1 2">
    <name type="scientific">Cryptococcus neoformans Tu259-1</name>
    <dbReference type="NCBI Taxonomy" id="1230072"/>
    <lineage>
        <taxon>Eukaryota</taxon>
        <taxon>Fungi</taxon>
        <taxon>Dikarya</taxon>
        <taxon>Basidiomycota</taxon>
        <taxon>Agaricomycotina</taxon>
        <taxon>Tremellomycetes</taxon>
        <taxon>Tremellales</taxon>
        <taxon>Cryptococcaceae</taxon>
        <taxon>Cryptococcus</taxon>
        <taxon>Cryptococcus neoformans species complex</taxon>
    </lineage>
</organism>
<proteinExistence type="predicted"/>
<name>A0A854QI78_CRYNE</name>